<organism evidence="2 3">
    <name type="scientific">Pseudonocardia lutea</name>
    <dbReference type="NCBI Taxonomy" id="2172015"/>
    <lineage>
        <taxon>Bacteria</taxon>
        <taxon>Bacillati</taxon>
        <taxon>Actinomycetota</taxon>
        <taxon>Actinomycetes</taxon>
        <taxon>Pseudonocardiales</taxon>
        <taxon>Pseudonocardiaceae</taxon>
        <taxon>Pseudonocardia</taxon>
    </lineage>
</organism>
<gene>
    <name evidence="2" type="ORF">ACFQH9_26760</name>
</gene>
<dbReference type="EMBL" id="JBHSQK010000087">
    <property type="protein sequence ID" value="MFC5951869.1"/>
    <property type="molecule type" value="Genomic_DNA"/>
</dbReference>
<keyword evidence="3" id="KW-1185">Reference proteome</keyword>
<feature type="compositionally biased region" description="Low complexity" evidence="1">
    <location>
        <begin position="51"/>
        <end position="70"/>
    </location>
</feature>
<name>A0ABW1IHM0_9PSEU</name>
<feature type="region of interest" description="Disordered" evidence="1">
    <location>
        <begin position="1"/>
        <end position="86"/>
    </location>
</feature>
<proteinExistence type="predicted"/>
<comment type="caution">
    <text evidence="2">The sequence shown here is derived from an EMBL/GenBank/DDBJ whole genome shotgun (WGS) entry which is preliminary data.</text>
</comment>
<evidence type="ECO:0000313" key="2">
    <source>
        <dbReference type="EMBL" id="MFC5951869.1"/>
    </source>
</evidence>
<accession>A0ABW1IHM0</accession>
<dbReference type="Proteomes" id="UP001596119">
    <property type="component" value="Unassembled WGS sequence"/>
</dbReference>
<dbReference type="RefSeq" id="WP_379570230.1">
    <property type="nucleotide sequence ID" value="NZ_JBHSQK010000087.1"/>
</dbReference>
<sequence length="86" mass="9000">MLHEVVQSATGWTDSHLHEATSPSGASGFGARTGLIRISPTRPRACCSSWSSRETGSATSTSSATSGFTTDRGVLGTTDIRCRRSP</sequence>
<evidence type="ECO:0000313" key="3">
    <source>
        <dbReference type="Proteomes" id="UP001596119"/>
    </source>
</evidence>
<evidence type="ECO:0000256" key="1">
    <source>
        <dbReference type="SAM" id="MobiDB-lite"/>
    </source>
</evidence>
<protein>
    <submittedName>
        <fullName evidence="2">Uncharacterized protein</fullName>
    </submittedName>
</protein>
<reference evidence="3" key="1">
    <citation type="journal article" date="2019" name="Int. J. Syst. Evol. Microbiol.">
        <title>The Global Catalogue of Microorganisms (GCM) 10K type strain sequencing project: providing services to taxonomists for standard genome sequencing and annotation.</title>
        <authorList>
            <consortium name="The Broad Institute Genomics Platform"/>
            <consortium name="The Broad Institute Genome Sequencing Center for Infectious Disease"/>
            <person name="Wu L."/>
            <person name="Ma J."/>
        </authorList>
    </citation>
    <scope>NUCLEOTIDE SEQUENCE [LARGE SCALE GENOMIC DNA]</scope>
    <source>
        <strain evidence="3">CGMCC 4.7397</strain>
    </source>
</reference>